<gene>
    <name evidence="1" type="ORF">D0Y65_010424</name>
</gene>
<dbReference type="Proteomes" id="UP000289340">
    <property type="component" value="Chromosome 4"/>
</dbReference>
<dbReference type="Gene3D" id="1.10.8.60">
    <property type="match status" value="1"/>
</dbReference>
<organism evidence="1 2">
    <name type="scientific">Glycine soja</name>
    <name type="common">Wild soybean</name>
    <dbReference type="NCBI Taxonomy" id="3848"/>
    <lineage>
        <taxon>Eukaryota</taxon>
        <taxon>Viridiplantae</taxon>
        <taxon>Streptophyta</taxon>
        <taxon>Embryophyta</taxon>
        <taxon>Tracheophyta</taxon>
        <taxon>Spermatophyta</taxon>
        <taxon>Magnoliopsida</taxon>
        <taxon>eudicotyledons</taxon>
        <taxon>Gunneridae</taxon>
        <taxon>Pentapetalae</taxon>
        <taxon>rosids</taxon>
        <taxon>fabids</taxon>
        <taxon>Fabales</taxon>
        <taxon>Fabaceae</taxon>
        <taxon>Papilionoideae</taxon>
        <taxon>50 kb inversion clade</taxon>
        <taxon>NPAAA clade</taxon>
        <taxon>indigoferoid/millettioid clade</taxon>
        <taxon>Phaseoleae</taxon>
        <taxon>Glycine</taxon>
        <taxon>Glycine subgen. Soja</taxon>
    </lineage>
</organism>
<evidence type="ECO:0000313" key="2">
    <source>
        <dbReference type="Proteomes" id="UP000289340"/>
    </source>
</evidence>
<protein>
    <submittedName>
        <fullName evidence="1">Replication factor C subunit 5</fullName>
    </submittedName>
</protein>
<keyword evidence="2" id="KW-1185">Reference proteome</keyword>
<dbReference type="AlphaFoldDB" id="A0A445L3J0"/>
<accession>A0A445L3J0</accession>
<reference evidence="1 2" key="1">
    <citation type="submission" date="2018-09" db="EMBL/GenBank/DDBJ databases">
        <title>A high-quality reference genome of wild soybean provides a powerful tool to mine soybean genomes.</title>
        <authorList>
            <person name="Xie M."/>
            <person name="Chung C.Y.L."/>
            <person name="Li M.-W."/>
            <person name="Wong F.-L."/>
            <person name="Chan T.-F."/>
            <person name="Lam H.-M."/>
        </authorList>
    </citation>
    <scope>NUCLEOTIDE SEQUENCE [LARGE SCALE GENOMIC DNA]</scope>
    <source>
        <strain evidence="2">cv. W05</strain>
        <tissue evidence="1">Hypocotyl of etiolated seedlings</tissue>
    </source>
</reference>
<comment type="caution">
    <text evidence="1">The sequence shown here is derived from an EMBL/GenBank/DDBJ whole genome shotgun (WGS) entry which is preliminary data.</text>
</comment>
<evidence type="ECO:0000313" key="1">
    <source>
        <dbReference type="EMBL" id="RZC17671.1"/>
    </source>
</evidence>
<dbReference type="EMBL" id="QZWG01000004">
    <property type="protein sequence ID" value="RZC17671.1"/>
    <property type="molecule type" value="Genomic_DNA"/>
</dbReference>
<sequence>MILELNASDDRGIDVVRQQIQDFASTQLIIWDIVSEFGNGIMILEGANSRETYIKLFVHANPLPLMHLTSVPLLLDNHSTTLLDVEDSGLAAFVRLSNGDMRKALNILQVVC</sequence>
<name>A0A445L3J0_GLYSO</name>
<proteinExistence type="predicted"/>